<protein>
    <submittedName>
        <fullName evidence="1">Uncharacterized protein</fullName>
    </submittedName>
</protein>
<gene>
    <name evidence="1" type="ORF">CGI_10013166</name>
</gene>
<dbReference type="InParanoid" id="K1RF83"/>
<name>K1RF83_MAGGI</name>
<dbReference type="HOGENOM" id="CLU_2099230_0_0_1"/>
<dbReference type="EMBL" id="JH815869">
    <property type="protein sequence ID" value="EKC32776.1"/>
    <property type="molecule type" value="Genomic_DNA"/>
</dbReference>
<organism evidence="1">
    <name type="scientific">Magallana gigas</name>
    <name type="common">Pacific oyster</name>
    <name type="synonym">Crassostrea gigas</name>
    <dbReference type="NCBI Taxonomy" id="29159"/>
    <lineage>
        <taxon>Eukaryota</taxon>
        <taxon>Metazoa</taxon>
        <taxon>Spiralia</taxon>
        <taxon>Lophotrochozoa</taxon>
        <taxon>Mollusca</taxon>
        <taxon>Bivalvia</taxon>
        <taxon>Autobranchia</taxon>
        <taxon>Pteriomorphia</taxon>
        <taxon>Ostreida</taxon>
        <taxon>Ostreoidea</taxon>
        <taxon>Ostreidae</taxon>
        <taxon>Magallana</taxon>
    </lineage>
</organism>
<accession>K1RF83</accession>
<sequence>MFSIFVCTSLGVKETLVWVRQAHVQSLVPELLNKVDTSVREVVGVDSEDKETVVPEVDNEDTLTSLVDIFKMVEALGVADVLKVVDKGCADETIVFLCAFKVRELSVAPVNKRIRK</sequence>
<dbReference type="AlphaFoldDB" id="K1RF83"/>
<reference evidence="1" key="1">
    <citation type="journal article" date="2012" name="Nature">
        <title>The oyster genome reveals stress adaptation and complexity of shell formation.</title>
        <authorList>
            <person name="Zhang G."/>
            <person name="Fang X."/>
            <person name="Guo X."/>
            <person name="Li L."/>
            <person name="Luo R."/>
            <person name="Xu F."/>
            <person name="Yang P."/>
            <person name="Zhang L."/>
            <person name="Wang X."/>
            <person name="Qi H."/>
            <person name="Xiong Z."/>
            <person name="Que H."/>
            <person name="Xie Y."/>
            <person name="Holland P.W."/>
            <person name="Paps J."/>
            <person name="Zhu Y."/>
            <person name="Wu F."/>
            <person name="Chen Y."/>
            <person name="Wang J."/>
            <person name="Peng C."/>
            <person name="Meng J."/>
            <person name="Yang L."/>
            <person name="Liu J."/>
            <person name="Wen B."/>
            <person name="Zhang N."/>
            <person name="Huang Z."/>
            <person name="Zhu Q."/>
            <person name="Feng Y."/>
            <person name="Mount A."/>
            <person name="Hedgecock D."/>
            <person name="Xu Z."/>
            <person name="Liu Y."/>
            <person name="Domazet-Loso T."/>
            <person name="Du Y."/>
            <person name="Sun X."/>
            <person name="Zhang S."/>
            <person name="Liu B."/>
            <person name="Cheng P."/>
            <person name="Jiang X."/>
            <person name="Li J."/>
            <person name="Fan D."/>
            <person name="Wang W."/>
            <person name="Fu W."/>
            <person name="Wang T."/>
            <person name="Wang B."/>
            <person name="Zhang J."/>
            <person name="Peng Z."/>
            <person name="Li Y."/>
            <person name="Li N."/>
            <person name="Wang J."/>
            <person name="Chen M."/>
            <person name="He Y."/>
            <person name="Tan F."/>
            <person name="Song X."/>
            <person name="Zheng Q."/>
            <person name="Huang R."/>
            <person name="Yang H."/>
            <person name="Du X."/>
            <person name="Chen L."/>
            <person name="Yang M."/>
            <person name="Gaffney P.M."/>
            <person name="Wang S."/>
            <person name="Luo L."/>
            <person name="She Z."/>
            <person name="Ming Y."/>
            <person name="Huang W."/>
            <person name="Zhang S."/>
            <person name="Huang B."/>
            <person name="Zhang Y."/>
            <person name="Qu T."/>
            <person name="Ni P."/>
            <person name="Miao G."/>
            <person name="Wang J."/>
            <person name="Wang Q."/>
            <person name="Steinberg C.E."/>
            <person name="Wang H."/>
            <person name="Li N."/>
            <person name="Qian L."/>
            <person name="Zhang G."/>
            <person name="Li Y."/>
            <person name="Yang H."/>
            <person name="Liu X."/>
            <person name="Wang J."/>
            <person name="Yin Y."/>
            <person name="Wang J."/>
        </authorList>
    </citation>
    <scope>NUCLEOTIDE SEQUENCE [LARGE SCALE GENOMIC DNA]</scope>
    <source>
        <strain evidence="1">05x7-T-G4-1.051#20</strain>
    </source>
</reference>
<evidence type="ECO:0000313" key="1">
    <source>
        <dbReference type="EMBL" id="EKC32776.1"/>
    </source>
</evidence>
<proteinExistence type="predicted"/>